<name>A0ABP4D5I5_9ACTN</name>
<dbReference type="Gene3D" id="2.80.10.50">
    <property type="match status" value="2"/>
</dbReference>
<dbReference type="InterPro" id="IPR035992">
    <property type="entry name" value="Ricin_B-like_lectins"/>
</dbReference>
<feature type="chain" id="PRO_5045195022" description="Ricin B lectin domain-containing protein" evidence="1">
    <location>
        <begin position="31"/>
        <end position="127"/>
    </location>
</feature>
<proteinExistence type="predicted"/>
<dbReference type="Pfam" id="PF14200">
    <property type="entry name" value="RicinB_lectin_2"/>
    <property type="match status" value="1"/>
</dbReference>
<evidence type="ECO:0000313" key="4">
    <source>
        <dbReference type="Proteomes" id="UP001500033"/>
    </source>
</evidence>
<evidence type="ECO:0000259" key="2">
    <source>
        <dbReference type="SMART" id="SM00458"/>
    </source>
</evidence>
<dbReference type="SMART" id="SM00458">
    <property type="entry name" value="RICIN"/>
    <property type="match status" value="1"/>
</dbReference>
<dbReference type="PROSITE" id="PS50231">
    <property type="entry name" value="RICIN_B_LECTIN"/>
    <property type="match status" value="1"/>
</dbReference>
<comment type="caution">
    <text evidence="3">The sequence shown here is derived from an EMBL/GenBank/DDBJ whole genome shotgun (WGS) entry which is preliminary data.</text>
</comment>
<dbReference type="Proteomes" id="UP001500033">
    <property type="component" value="Unassembled WGS sequence"/>
</dbReference>
<dbReference type="EMBL" id="BAAAIE010000089">
    <property type="protein sequence ID" value="GAA0997862.1"/>
    <property type="molecule type" value="Genomic_DNA"/>
</dbReference>
<keyword evidence="4" id="KW-1185">Reference proteome</keyword>
<sequence length="127" mass="13746">MRLIKPITAVTATAASAFSFGLFSPQPANAMPTADQYYEIRAQHSNKCLDVKDASVAHGADVIQGDCWGGANQHWRLVNLGTGYYEIRAQHSNKCLDVKDASVAHGADVIQGDCWGGANQHWSFRAV</sequence>
<keyword evidence="1" id="KW-0732">Signal</keyword>
<gene>
    <name evidence="3" type="ORF">GCM10009576_084000</name>
</gene>
<accession>A0ABP4D5I5</accession>
<dbReference type="InterPro" id="IPR000772">
    <property type="entry name" value="Ricin_B_lectin"/>
</dbReference>
<reference evidence="4" key="1">
    <citation type="journal article" date="2019" name="Int. J. Syst. Evol. Microbiol.">
        <title>The Global Catalogue of Microorganisms (GCM) 10K type strain sequencing project: providing services to taxonomists for standard genome sequencing and annotation.</title>
        <authorList>
            <consortium name="The Broad Institute Genomics Platform"/>
            <consortium name="The Broad Institute Genome Sequencing Center for Infectious Disease"/>
            <person name="Wu L."/>
            <person name="Ma J."/>
        </authorList>
    </citation>
    <scope>NUCLEOTIDE SEQUENCE [LARGE SCALE GENOMIC DNA]</scope>
    <source>
        <strain evidence="4">JCM 11445</strain>
    </source>
</reference>
<dbReference type="SUPFAM" id="SSF50370">
    <property type="entry name" value="Ricin B-like lectins"/>
    <property type="match status" value="1"/>
</dbReference>
<feature type="signal peptide" evidence="1">
    <location>
        <begin position="1"/>
        <end position="30"/>
    </location>
</feature>
<evidence type="ECO:0000313" key="3">
    <source>
        <dbReference type="EMBL" id="GAA0997862.1"/>
    </source>
</evidence>
<feature type="domain" description="Ricin B lectin" evidence="2">
    <location>
        <begin position="5"/>
        <end position="125"/>
    </location>
</feature>
<evidence type="ECO:0000256" key="1">
    <source>
        <dbReference type="SAM" id="SignalP"/>
    </source>
</evidence>
<organism evidence="3 4">
    <name type="scientific">Streptomyces rhizosphaericus</name>
    <dbReference type="NCBI Taxonomy" id="114699"/>
    <lineage>
        <taxon>Bacteria</taxon>
        <taxon>Bacillati</taxon>
        <taxon>Actinomycetota</taxon>
        <taxon>Actinomycetes</taxon>
        <taxon>Kitasatosporales</taxon>
        <taxon>Streptomycetaceae</taxon>
        <taxon>Streptomyces</taxon>
        <taxon>Streptomyces violaceusniger group</taxon>
    </lineage>
</organism>
<protein>
    <recommendedName>
        <fullName evidence="2">Ricin B lectin domain-containing protein</fullName>
    </recommendedName>
</protein>